<dbReference type="Gene3D" id="3.30.420.40">
    <property type="match status" value="2"/>
</dbReference>
<dbReference type="EC" id="2.7.1.30" evidence="6"/>
<dbReference type="PIRSF" id="PIRSF000538">
    <property type="entry name" value="GlpK"/>
    <property type="match status" value="1"/>
</dbReference>
<evidence type="ECO:0000259" key="4">
    <source>
        <dbReference type="Pfam" id="PF00370"/>
    </source>
</evidence>
<dbReference type="EMBL" id="QGQD01000097">
    <property type="protein sequence ID" value="TLC98371.1"/>
    <property type="molecule type" value="Genomic_DNA"/>
</dbReference>
<dbReference type="InterPro" id="IPR043129">
    <property type="entry name" value="ATPase_NBD"/>
</dbReference>
<dbReference type="PANTHER" id="PTHR43095">
    <property type="entry name" value="SUGAR KINASE"/>
    <property type="match status" value="1"/>
</dbReference>
<keyword evidence="7" id="KW-1185">Reference proteome</keyword>
<dbReference type="InterPro" id="IPR000577">
    <property type="entry name" value="Carb_kinase_FGGY"/>
</dbReference>
<protein>
    <submittedName>
        <fullName evidence="6">Glycerol kinase</fullName>
        <ecNumber evidence="6">2.7.1.30</ecNumber>
    </submittedName>
</protein>
<keyword evidence="2 6" id="KW-0808">Transferase</keyword>
<dbReference type="GO" id="GO:0005975">
    <property type="term" value="P:carbohydrate metabolic process"/>
    <property type="evidence" value="ECO:0007669"/>
    <property type="project" value="InterPro"/>
</dbReference>
<dbReference type="GO" id="GO:0004370">
    <property type="term" value="F:glycerol kinase activity"/>
    <property type="evidence" value="ECO:0007669"/>
    <property type="project" value="UniProtKB-EC"/>
</dbReference>
<dbReference type="InterPro" id="IPR018484">
    <property type="entry name" value="FGGY_N"/>
</dbReference>
<evidence type="ECO:0000256" key="2">
    <source>
        <dbReference type="ARBA" id="ARBA00022679"/>
    </source>
</evidence>
<keyword evidence="3 6" id="KW-0418">Kinase</keyword>
<dbReference type="STRING" id="180332.GCA_000797495_03463"/>
<gene>
    <name evidence="6" type="primary">glpK_2</name>
    <name evidence="6" type="ORF">DSM106044_04887</name>
</gene>
<evidence type="ECO:0000313" key="6">
    <source>
        <dbReference type="EMBL" id="TLC98371.1"/>
    </source>
</evidence>
<dbReference type="InterPro" id="IPR018485">
    <property type="entry name" value="FGGY_C"/>
</dbReference>
<feature type="domain" description="Carbohydrate kinase FGGY C-terminal" evidence="5">
    <location>
        <begin position="299"/>
        <end position="451"/>
    </location>
</feature>
<dbReference type="AlphaFoldDB" id="A0A4U8Q109"/>
<evidence type="ECO:0000256" key="3">
    <source>
        <dbReference type="ARBA" id="ARBA00022777"/>
    </source>
</evidence>
<name>A0A4U8Q109_9FIRM</name>
<accession>A0A4U8Q109</accession>
<organism evidence="6 7">
    <name type="scientific">Robinsoniella peoriensis</name>
    <dbReference type="NCBI Taxonomy" id="180332"/>
    <lineage>
        <taxon>Bacteria</taxon>
        <taxon>Bacillati</taxon>
        <taxon>Bacillota</taxon>
        <taxon>Clostridia</taxon>
        <taxon>Lachnospirales</taxon>
        <taxon>Lachnospiraceae</taxon>
        <taxon>Robinsoniella</taxon>
    </lineage>
</organism>
<reference evidence="6 7" key="1">
    <citation type="journal article" date="2019" name="Anaerobe">
        <title>Detection of Robinsoniella peoriensis in multiple bone samples of a trauma patient.</title>
        <authorList>
            <person name="Schrottner P."/>
            <person name="Hartwich K."/>
            <person name="Bunk B."/>
            <person name="Schober I."/>
            <person name="Helbig S."/>
            <person name="Rudolph W.W."/>
            <person name="Gunzer F."/>
        </authorList>
    </citation>
    <scope>NUCLEOTIDE SEQUENCE [LARGE SCALE GENOMIC DNA]</scope>
    <source>
        <strain evidence="6 7">DSM 106044</strain>
    </source>
</reference>
<dbReference type="SUPFAM" id="SSF53067">
    <property type="entry name" value="Actin-like ATPase domain"/>
    <property type="match status" value="2"/>
</dbReference>
<evidence type="ECO:0000313" key="7">
    <source>
        <dbReference type="Proteomes" id="UP000306509"/>
    </source>
</evidence>
<evidence type="ECO:0000256" key="1">
    <source>
        <dbReference type="ARBA" id="ARBA00009156"/>
    </source>
</evidence>
<dbReference type="Pfam" id="PF02782">
    <property type="entry name" value="FGGY_C"/>
    <property type="match status" value="1"/>
</dbReference>
<proteinExistence type="inferred from homology"/>
<dbReference type="PANTHER" id="PTHR43095:SF5">
    <property type="entry name" value="XYLULOSE KINASE"/>
    <property type="match status" value="1"/>
</dbReference>
<comment type="similarity">
    <text evidence="1">Belongs to the FGGY kinase family.</text>
</comment>
<sequence length="502" mass="56566">MKDNAMIIGIDMGTTHIKSVLFDHAGRIIGIEKEVTPMSKDQWGDVYRPDVIWGIVKEQMTRLCAPAKGQVKGISITGMAEAGLIVNRRTGIEETDILPWFDKRTVGLAKQPVDEEERNFTSTGLRGSFKYGIYKFIWLLQSRHIDQKTAVWLSMCDFIAWKMTGEFVTDPSFAARTYVYDIRNGCWDEERIQGYKLELFNFPEVLPSGNAIPIRSQEIKRLLGCRKQDEILAAVAGHDHVCAAFALLQNREEDICNSLGTAETYIGLLKQKPKDNYDSQAAADDDFKQGSGFIYGPFVDGGYFWMGNIPSAGQSVEWFRKTAQKEEISYKEMNDMLESLPMNPTQILYFPYLTGMGTPVFKPDTGANFIGLKMGHTYAHILKGIMEGIQYQAAWILNLLYRWHGISPGIVRCAGGAVNSRVWMQIKADVLGKIIQVPSVSEATALGAAALYIKKNEGADACRLFLDAPLQTRDWYYPDMDRGMEYGRIWSEKYMPLAQEPV</sequence>
<dbReference type="Pfam" id="PF00370">
    <property type="entry name" value="FGGY_N"/>
    <property type="match status" value="1"/>
</dbReference>
<dbReference type="CDD" id="cd07773">
    <property type="entry name" value="ASKHA_NBD_FGGY_FK"/>
    <property type="match status" value="1"/>
</dbReference>
<dbReference type="InterPro" id="IPR050406">
    <property type="entry name" value="FGGY_Carb_Kinase"/>
</dbReference>
<dbReference type="Proteomes" id="UP000306509">
    <property type="component" value="Unassembled WGS sequence"/>
</dbReference>
<evidence type="ECO:0000259" key="5">
    <source>
        <dbReference type="Pfam" id="PF02782"/>
    </source>
</evidence>
<feature type="domain" description="Carbohydrate kinase FGGY N-terminal" evidence="4">
    <location>
        <begin position="6"/>
        <end position="245"/>
    </location>
</feature>
<comment type="caution">
    <text evidence="6">The sequence shown here is derived from an EMBL/GenBank/DDBJ whole genome shotgun (WGS) entry which is preliminary data.</text>
</comment>